<keyword evidence="6" id="KW-1185">Reference proteome</keyword>
<dbReference type="InterPro" id="IPR006311">
    <property type="entry name" value="TAT_signal"/>
</dbReference>
<name>A0A928V0A5_9GAMM</name>
<feature type="domain" description="Gfo/Idh/MocA-like oxidoreductase N-terminal" evidence="3">
    <location>
        <begin position="36"/>
        <end position="160"/>
    </location>
</feature>
<evidence type="ECO:0000256" key="2">
    <source>
        <dbReference type="ARBA" id="ARBA00023002"/>
    </source>
</evidence>
<dbReference type="PANTHER" id="PTHR22604:SF105">
    <property type="entry name" value="TRANS-1,2-DIHYDROBENZENE-1,2-DIOL DEHYDROGENASE"/>
    <property type="match status" value="1"/>
</dbReference>
<reference evidence="5" key="1">
    <citation type="submission" date="2018-07" db="EMBL/GenBank/DDBJ databases">
        <title>Genome assembly of strain Ka43.</title>
        <authorList>
            <person name="Kukolya J."/>
            <person name="Nagy I."/>
            <person name="Horvath B."/>
            <person name="Toth A."/>
        </authorList>
    </citation>
    <scope>NUCLEOTIDE SEQUENCE</scope>
    <source>
        <strain evidence="5">KB43</strain>
    </source>
</reference>
<sequence>MNRPPISRRDLLKIMAALGVASQAPILFANPPKKRIGVALVGLGSYSRGQLAPALQLTEHCYLAGIVTGSPEKIPQWQERYQIPDGNVYNYDNMHEMANNPAIDVVYIVLPTGLHAQYSIIGANAGKHVWCEKPMAMNVAECEAIISACKKNKVQLTIGYRMQHEPNTRRLIAMATEKPYGKIQTITAQAGYRFGGNDHGWRSNAKLGGGAMYDMGVYPLNAARYTAGEEPLALTARTESTRALYKDVDETTIFSLEFPSGAIAECETSYARSSNLLRAQCERGWYELSPFQSYNGVRGQTSDGILLNQPIDNQQARQMDNDALAILNNSPILVPGEEGMRDIRIVEAIFKSAKEGKRITL</sequence>
<dbReference type="GO" id="GO:0000166">
    <property type="term" value="F:nucleotide binding"/>
    <property type="evidence" value="ECO:0007669"/>
    <property type="project" value="InterPro"/>
</dbReference>
<dbReference type="SUPFAM" id="SSF55347">
    <property type="entry name" value="Glyceraldehyde-3-phosphate dehydrogenase-like, C-terminal domain"/>
    <property type="match status" value="1"/>
</dbReference>
<dbReference type="RefSeq" id="WP_193907367.1">
    <property type="nucleotide sequence ID" value="NZ_PRDL01000001.1"/>
</dbReference>
<dbReference type="InterPro" id="IPR008354">
    <property type="entry name" value="Glc-Fru_OxRdtase_bac"/>
</dbReference>
<dbReference type="Proteomes" id="UP000652567">
    <property type="component" value="Unassembled WGS sequence"/>
</dbReference>
<dbReference type="InterPro" id="IPR055170">
    <property type="entry name" value="GFO_IDH_MocA-like_dom"/>
</dbReference>
<keyword evidence="2" id="KW-0560">Oxidoreductase</keyword>
<dbReference type="AlphaFoldDB" id="A0A928V0A5"/>
<proteinExistence type="inferred from homology"/>
<gene>
    <name evidence="5" type="ORF">C4F51_04090</name>
</gene>
<accession>A0A928V0A5</accession>
<feature type="domain" description="GFO/IDH/MocA-like oxidoreductase" evidence="4">
    <location>
        <begin position="170"/>
        <end position="284"/>
    </location>
</feature>
<dbReference type="SUPFAM" id="SSF51735">
    <property type="entry name" value="NAD(P)-binding Rossmann-fold domains"/>
    <property type="match status" value="1"/>
</dbReference>
<evidence type="ECO:0000259" key="4">
    <source>
        <dbReference type="Pfam" id="PF22725"/>
    </source>
</evidence>
<dbReference type="PROSITE" id="PS51318">
    <property type="entry name" value="TAT"/>
    <property type="match status" value="1"/>
</dbReference>
<dbReference type="EMBL" id="PRDL01000001">
    <property type="protein sequence ID" value="MBE8716363.1"/>
    <property type="molecule type" value="Genomic_DNA"/>
</dbReference>
<comment type="caution">
    <text evidence="5">The sequence shown here is derived from an EMBL/GenBank/DDBJ whole genome shotgun (WGS) entry which is preliminary data.</text>
</comment>
<organism evidence="5 6">
    <name type="scientific">Cellvibrio polysaccharolyticus</name>
    <dbReference type="NCBI Taxonomy" id="2082724"/>
    <lineage>
        <taxon>Bacteria</taxon>
        <taxon>Pseudomonadati</taxon>
        <taxon>Pseudomonadota</taxon>
        <taxon>Gammaproteobacteria</taxon>
        <taxon>Cellvibrionales</taxon>
        <taxon>Cellvibrionaceae</taxon>
        <taxon>Cellvibrio</taxon>
    </lineage>
</organism>
<dbReference type="GO" id="GO:0016491">
    <property type="term" value="F:oxidoreductase activity"/>
    <property type="evidence" value="ECO:0007669"/>
    <property type="project" value="UniProtKB-KW"/>
</dbReference>
<evidence type="ECO:0000259" key="3">
    <source>
        <dbReference type="Pfam" id="PF01408"/>
    </source>
</evidence>
<evidence type="ECO:0000256" key="1">
    <source>
        <dbReference type="ARBA" id="ARBA00010928"/>
    </source>
</evidence>
<protein>
    <submittedName>
        <fullName evidence="5">Gfo/Idh/MocA family oxidoreductase</fullName>
    </submittedName>
</protein>
<dbReference type="PANTHER" id="PTHR22604">
    <property type="entry name" value="OXIDOREDUCTASES"/>
    <property type="match status" value="1"/>
</dbReference>
<dbReference type="Gene3D" id="3.30.360.10">
    <property type="entry name" value="Dihydrodipicolinate Reductase, domain 2"/>
    <property type="match status" value="1"/>
</dbReference>
<dbReference type="Pfam" id="PF22725">
    <property type="entry name" value="GFO_IDH_MocA_C3"/>
    <property type="match status" value="1"/>
</dbReference>
<dbReference type="PRINTS" id="PR01775">
    <property type="entry name" value="GLFROXRDTASE"/>
</dbReference>
<evidence type="ECO:0000313" key="5">
    <source>
        <dbReference type="EMBL" id="MBE8716363.1"/>
    </source>
</evidence>
<dbReference type="InterPro" id="IPR000683">
    <property type="entry name" value="Gfo/Idh/MocA-like_OxRdtase_N"/>
</dbReference>
<dbReference type="Gene3D" id="3.40.50.720">
    <property type="entry name" value="NAD(P)-binding Rossmann-like Domain"/>
    <property type="match status" value="1"/>
</dbReference>
<dbReference type="Pfam" id="PF01408">
    <property type="entry name" value="GFO_IDH_MocA"/>
    <property type="match status" value="1"/>
</dbReference>
<dbReference type="InterPro" id="IPR050984">
    <property type="entry name" value="Gfo/Idh/MocA_domain"/>
</dbReference>
<evidence type="ECO:0000313" key="6">
    <source>
        <dbReference type="Proteomes" id="UP000652567"/>
    </source>
</evidence>
<dbReference type="InterPro" id="IPR036291">
    <property type="entry name" value="NAD(P)-bd_dom_sf"/>
</dbReference>
<comment type="similarity">
    <text evidence="1">Belongs to the Gfo/Idh/MocA family.</text>
</comment>